<organism evidence="1 2">
    <name type="scientific">Fimbriiglobus ruber</name>
    <dbReference type="NCBI Taxonomy" id="1908690"/>
    <lineage>
        <taxon>Bacteria</taxon>
        <taxon>Pseudomonadati</taxon>
        <taxon>Planctomycetota</taxon>
        <taxon>Planctomycetia</taxon>
        <taxon>Gemmatales</taxon>
        <taxon>Gemmataceae</taxon>
        <taxon>Fimbriiglobus</taxon>
    </lineage>
</organism>
<evidence type="ECO:0000313" key="1">
    <source>
        <dbReference type="EMBL" id="OWK47201.1"/>
    </source>
</evidence>
<dbReference type="RefSeq" id="WP_088252336.1">
    <property type="nucleotide sequence ID" value="NZ_NIDE01000001.1"/>
</dbReference>
<dbReference type="Proteomes" id="UP000214646">
    <property type="component" value="Unassembled WGS sequence"/>
</dbReference>
<dbReference type="InterPro" id="IPR014338">
    <property type="entry name" value="CHP02996_rpt-companion-dom"/>
</dbReference>
<evidence type="ECO:0008006" key="3">
    <source>
        <dbReference type="Google" id="ProtNLM"/>
    </source>
</evidence>
<comment type="caution">
    <text evidence="1">The sequence shown here is derived from an EMBL/GenBank/DDBJ whole genome shotgun (WGS) entry which is preliminary data.</text>
</comment>
<evidence type="ECO:0000313" key="2">
    <source>
        <dbReference type="Proteomes" id="UP000214646"/>
    </source>
</evidence>
<dbReference type="EMBL" id="NIDE01000001">
    <property type="protein sequence ID" value="OWK47201.1"/>
    <property type="molecule type" value="Genomic_DNA"/>
</dbReference>
<name>A0A225E0T2_9BACT</name>
<dbReference type="OrthoDB" id="300294at2"/>
<reference evidence="2" key="1">
    <citation type="submission" date="2017-06" db="EMBL/GenBank/DDBJ databases">
        <title>Genome analysis of Fimbriiglobus ruber SP5, the first member of the order Planctomycetales with confirmed chitinolytic capability.</title>
        <authorList>
            <person name="Ravin N.V."/>
            <person name="Rakitin A.L."/>
            <person name="Ivanova A.A."/>
            <person name="Beletsky A.V."/>
            <person name="Kulichevskaya I.S."/>
            <person name="Mardanov A.V."/>
            <person name="Dedysh S.N."/>
        </authorList>
    </citation>
    <scope>NUCLEOTIDE SEQUENCE [LARGE SCALE GENOMIC DNA]</scope>
    <source>
        <strain evidence="2">SP5</strain>
    </source>
</reference>
<gene>
    <name evidence="1" type="ORF">FRUB_00900</name>
</gene>
<dbReference type="AlphaFoldDB" id="A0A225E0T2"/>
<accession>A0A225E0T2</accession>
<proteinExistence type="predicted"/>
<dbReference type="NCBIfam" id="TIGR02996">
    <property type="entry name" value="rpt_mate_G_obs"/>
    <property type="match status" value="1"/>
</dbReference>
<protein>
    <recommendedName>
        <fullName evidence="3">TIGR02996 domain-containing protein</fullName>
    </recommendedName>
</protein>
<keyword evidence="2" id="KW-1185">Reference proteome</keyword>
<sequence>MTDREALYEAVLAAPDNDLPRLVLADWFEENGDALRGIYIRTQIEQSRVLHNNEWGDESVAIPEATEAVLEVPAESIWEWAGAYGLPAPKPTNLLVRNQVGDLDLVHDIDSDMTYGFRRGFIEEVRCRAIVWQEKGRAIACRIPIRRVQITDKRPHGRARDEWVWRVSADRSGDLASILPVKLFAALSGGAYLNPGHFSFDAVYLTRQAAIEALSTACLAYARGE</sequence>